<gene>
    <name evidence="1" type="ORF">CCAM_LOCUS13317</name>
</gene>
<evidence type="ECO:0000313" key="1">
    <source>
        <dbReference type="EMBL" id="VFQ71541.1"/>
    </source>
</evidence>
<dbReference type="AlphaFoldDB" id="A0A484L5E5"/>
<proteinExistence type="predicted"/>
<organism evidence="1 2">
    <name type="scientific">Cuscuta campestris</name>
    <dbReference type="NCBI Taxonomy" id="132261"/>
    <lineage>
        <taxon>Eukaryota</taxon>
        <taxon>Viridiplantae</taxon>
        <taxon>Streptophyta</taxon>
        <taxon>Embryophyta</taxon>
        <taxon>Tracheophyta</taxon>
        <taxon>Spermatophyta</taxon>
        <taxon>Magnoliopsida</taxon>
        <taxon>eudicotyledons</taxon>
        <taxon>Gunneridae</taxon>
        <taxon>Pentapetalae</taxon>
        <taxon>asterids</taxon>
        <taxon>lamiids</taxon>
        <taxon>Solanales</taxon>
        <taxon>Convolvulaceae</taxon>
        <taxon>Cuscuteae</taxon>
        <taxon>Cuscuta</taxon>
        <taxon>Cuscuta subgen. Grammica</taxon>
        <taxon>Cuscuta sect. Cleistogrammica</taxon>
    </lineage>
</organism>
<protein>
    <submittedName>
        <fullName evidence="1">Uncharacterized protein</fullName>
    </submittedName>
</protein>
<accession>A0A484L5E5</accession>
<reference evidence="1 2" key="1">
    <citation type="submission" date="2018-04" db="EMBL/GenBank/DDBJ databases">
        <authorList>
            <person name="Vogel A."/>
        </authorList>
    </citation>
    <scope>NUCLEOTIDE SEQUENCE [LARGE SCALE GENOMIC DNA]</scope>
</reference>
<dbReference type="OrthoDB" id="17089at2759"/>
<keyword evidence="2" id="KW-1185">Reference proteome</keyword>
<dbReference type="Proteomes" id="UP000595140">
    <property type="component" value="Unassembled WGS sequence"/>
</dbReference>
<dbReference type="EMBL" id="OOIL02001024">
    <property type="protein sequence ID" value="VFQ71541.1"/>
    <property type="molecule type" value="Genomic_DNA"/>
</dbReference>
<evidence type="ECO:0000313" key="2">
    <source>
        <dbReference type="Proteomes" id="UP000595140"/>
    </source>
</evidence>
<sequence>MTNKATTMTRTFSIVAATRMAKGAASMTNSSSVVDRVLEDRDDKDLEKLWEEPFKLVFISKCCNSTELLPKFFRKNSNHYSQNCIVLHKYSEI</sequence>
<name>A0A484L5E5_9ASTE</name>